<dbReference type="Proteomes" id="UP000682733">
    <property type="component" value="Unassembled WGS sequence"/>
</dbReference>
<organism evidence="2 5">
    <name type="scientific">Didymodactylos carnosus</name>
    <dbReference type="NCBI Taxonomy" id="1234261"/>
    <lineage>
        <taxon>Eukaryota</taxon>
        <taxon>Metazoa</taxon>
        <taxon>Spiralia</taxon>
        <taxon>Gnathifera</taxon>
        <taxon>Rotifera</taxon>
        <taxon>Eurotatoria</taxon>
        <taxon>Bdelloidea</taxon>
        <taxon>Philodinida</taxon>
        <taxon>Philodinidae</taxon>
        <taxon>Didymodactylos</taxon>
    </lineage>
</organism>
<gene>
    <name evidence="2" type="ORF">GPM918_LOCUS45340</name>
    <name evidence="1" type="ORF">OVA965_LOCUS43577</name>
    <name evidence="4" type="ORF">SRO942_LOCUS47747</name>
    <name evidence="3" type="ORF">TMI583_LOCUS45891</name>
</gene>
<evidence type="ECO:0000313" key="4">
    <source>
        <dbReference type="EMBL" id="CAF4570463.1"/>
    </source>
</evidence>
<evidence type="ECO:0000313" key="2">
    <source>
        <dbReference type="EMBL" id="CAF1647866.1"/>
    </source>
</evidence>
<reference evidence="2" key="1">
    <citation type="submission" date="2021-02" db="EMBL/GenBank/DDBJ databases">
        <authorList>
            <person name="Nowell W R."/>
        </authorList>
    </citation>
    <scope>NUCLEOTIDE SEQUENCE</scope>
</reference>
<evidence type="ECO:0000313" key="3">
    <source>
        <dbReference type="EMBL" id="CAF4452578.1"/>
    </source>
</evidence>
<dbReference type="EMBL" id="CAJNOK010058096">
    <property type="protein sequence ID" value="CAF1628274.1"/>
    <property type="molecule type" value="Genomic_DNA"/>
</dbReference>
<name>A0A816E554_9BILA</name>
<protein>
    <submittedName>
        <fullName evidence="2">Uncharacterized protein</fullName>
    </submittedName>
</protein>
<proteinExistence type="predicted"/>
<sequence>YRDSKSDQHSDELVSVTLFDALDNSGSNGTQRQLLQLDDIYDDTDTEDTNSQTINEYFQNRNEDNDDNQLRTDDENEFLINDIDKDDDYDVQDRIHLDDNGMEPDQCSVIQEHKRPYDQLDICVLLYSKYI</sequence>
<dbReference type="Proteomes" id="UP000663829">
    <property type="component" value="Unassembled WGS sequence"/>
</dbReference>
<evidence type="ECO:0000313" key="1">
    <source>
        <dbReference type="EMBL" id="CAF1628274.1"/>
    </source>
</evidence>
<dbReference type="EMBL" id="CAJNOQ010050113">
    <property type="protein sequence ID" value="CAF1647866.1"/>
    <property type="molecule type" value="Genomic_DNA"/>
</dbReference>
<comment type="caution">
    <text evidence="2">The sequence shown here is derived from an EMBL/GenBank/DDBJ whole genome shotgun (WGS) entry which is preliminary data.</text>
</comment>
<evidence type="ECO:0000313" key="5">
    <source>
        <dbReference type="Proteomes" id="UP000663829"/>
    </source>
</evidence>
<dbReference type="Proteomes" id="UP000677228">
    <property type="component" value="Unassembled WGS sequence"/>
</dbReference>
<dbReference type="AlphaFoldDB" id="A0A816E554"/>
<dbReference type="EMBL" id="CAJOBC010120149">
    <property type="protein sequence ID" value="CAF4570463.1"/>
    <property type="molecule type" value="Genomic_DNA"/>
</dbReference>
<dbReference type="EMBL" id="CAJOBA010083513">
    <property type="protein sequence ID" value="CAF4452578.1"/>
    <property type="molecule type" value="Genomic_DNA"/>
</dbReference>
<accession>A0A816E554</accession>
<keyword evidence="5" id="KW-1185">Reference proteome</keyword>
<feature type="non-terminal residue" evidence="2">
    <location>
        <position position="1"/>
    </location>
</feature>
<dbReference type="Proteomes" id="UP000681722">
    <property type="component" value="Unassembled WGS sequence"/>
</dbReference>